<dbReference type="EMBL" id="VOSM01000003">
    <property type="protein sequence ID" value="TXD37473.1"/>
    <property type="molecule type" value="Genomic_DNA"/>
</dbReference>
<evidence type="ECO:0000259" key="3">
    <source>
        <dbReference type="PROSITE" id="PS50977"/>
    </source>
</evidence>
<evidence type="ECO:0000313" key="4">
    <source>
        <dbReference type="EMBL" id="TXD37473.1"/>
    </source>
</evidence>
<reference evidence="4 5" key="1">
    <citation type="submission" date="2019-08" db="EMBL/GenBank/DDBJ databases">
        <title>Bradymonadales sp. TMQ4.</title>
        <authorList>
            <person name="Liang Q."/>
        </authorList>
    </citation>
    <scope>NUCLEOTIDE SEQUENCE [LARGE SCALE GENOMIC DNA]</scope>
    <source>
        <strain evidence="4 5">TMQ4</strain>
    </source>
</reference>
<gene>
    <name evidence="4" type="ORF">FRC98_07200</name>
</gene>
<dbReference type="GO" id="GO:0003700">
    <property type="term" value="F:DNA-binding transcription factor activity"/>
    <property type="evidence" value="ECO:0007669"/>
    <property type="project" value="TreeGrafter"/>
</dbReference>
<feature type="DNA-binding region" description="H-T-H motif" evidence="2">
    <location>
        <begin position="33"/>
        <end position="52"/>
    </location>
</feature>
<dbReference type="PROSITE" id="PS50977">
    <property type="entry name" value="HTH_TETR_2"/>
    <property type="match status" value="1"/>
</dbReference>
<dbReference type="Gene3D" id="1.10.357.10">
    <property type="entry name" value="Tetracycline Repressor, domain 2"/>
    <property type="match status" value="1"/>
</dbReference>
<dbReference type="PANTHER" id="PTHR30055:SF226">
    <property type="entry name" value="HTH-TYPE TRANSCRIPTIONAL REGULATOR PKSA"/>
    <property type="match status" value="1"/>
</dbReference>
<dbReference type="OrthoDB" id="9811084at2"/>
<dbReference type="GO" id="GO:0000976">
    <property type="term" value="F:transcription cis-regulatory region binding"/>
    <property type="evidence" value="ECO:0007669"/>
    <property type="project" value="TreeGrafter"/>
</dbReference>
<dbReference type="Gene3D" id="1.10.10.60">
    <property type="entry name" value="Homeodomain-like"/>
    <property type="match status" value="1"/>
</dbReference>
<dbReference type="PANTHER" id="PTHR30055">
    <property type="entry name" value="HTH-TYPE TRANSCRIPTIONAL REGULATOR RUTR"/>
    <property type="match status" value="1"/>
</dbReference>
<dbReference type="SUPFAM" id="SSF48498">
    <property type="entry name" value="Tetracyclin repressor-like, C-terminal domain"/>
    <property type="match status" value="1"/>
</dbReference>
<name>A0A5C6X6P3_9DELT</name>
<dbReference type="AlphaFoldDB" id="A0A5C6X6P3"/>
<evidence type="ECO:0000313" key="5">
    <source>
        <dbReference type="Proteomes" id="UP000321412"/>
    </source>
</evidence>
<keyword evidence="1 2" id="KW-0238">DNA-binding</keyword>
<comment type="caution">
    <text evidence="4">The sequence shown here is derived from an EMBL/GenBank/DDBJ whole genome shotgun (WGS) entry which is preliminary data.</text>
</comment>
<evidence type="ECO:0000256" key="2">
    <source>
        <dbReference type="PROSITE-ProRule" id="PRU00335"/>
    </source>
</evidence>
<dbReference type="Pfam" id="PF00440">
    <property type="entry name" value="TetR_N"/>
    <property type="match status" value="1"/>
</dbReference>
<dbReference type="InterPro" id="IPR036271">
    <property type="entry name" value="Tet_transcr_reg_TetR-rel_C_sf"/>
</dbReference>
<protein>
    <submittedName>
        <fullName evidence="4">TetR/AcrR family transcriptional regulator</fullName>
    </submittedName>
</protein>
<evidence type="ECO:0000256" key="1">
    <source>
        <dbReference type="ARBA" id="ARBA00023125"/>
    </source>
</evidence>
<sequence length="202" mass="22584">MAVSRDEQKRATREAILEAARQCFDAEGYEQTSVRDIASVAAVSAGSVIHHFGSKRELLYAALFEDLEASMREALVLPKSPPFGAELDAMTRIIFSYYQRRPRLSRVLLKESLFAEEPWASRFREQTARLHGAVEAMAERAKQRGEVSREVDVRVLAMSYVSFYYFALLAWAQGGHEEPARLVSVQMAQHMRGTGPANVSGG</sequence>
<dbReference type="Proteomes" id="UP000321412">
    <property type="component" value="Unassembled WGS sequence"/>
</dbReference>
<dbReference type="InterPro" id="IPR009057">
    <property type="entry name" value="Homeodomain-like_sf"/>
</dbReference>
<organism evidence="4 5">
    <name type="scientific">Lujinxingia vulgaris</name>
    <dbReference type="NCBI Taxonomy" id="2600176"/>
    <lineage>
        <taxon>Bacteria</taxon>
        <taxon>Deltaproteobacteria</taxon>
        <taxon>Bradymonadales</taxon>
        <taxon>Lujinxingiaceae</taxon>
        <taxon>Lujinxingia</taxon>
    </lineage>
</organism>
<keyword evidence="5" id="KW-1185">Reference proteome</keyword>
<dbReference type="RefSeq" id="WP_146980630.1">
    <property type="nucleotide sequence ID" value="NZ_VOSM01000003.1"/>
</dbReference>
<proteinExistence type="predicted"/>
<feature type="domain" description="HTH tetR-type" evidence="3">
    <location>
        <begin position="10"/>
        <end position="70"/>
    </location>
</feature>
<accession>A0A5C6X6P3</accession>
<dbReference type="SUPFAM" id="SSF46689">
    <property type="entry name" value="Homeodomain-like"/>
    <property type="match status" value="1"/>
</dbReference>
<dbReference type="InterPro" id="IPR050109">
    <property type="entry name" value="HTH-type_TetR-like_transc_reg"/>
</dbReference>
<dbReference type="PRINTS" id="PR00455">
    <property type="entry name" value="HTHTETR"/>
</dbReference>
<dbReference type="InterPro" id="IPR001647">
    <property type="entry name" value="HTH_TetR"/>
</dbReference>